<evidence type="ECO:0000313" key="4">
    <source>
        <dbReference type="Proteomes" id="UP000509345"/>
    </source>
</evidence>
<sequence>MNQCTAVALLPPPDHVVRLAAPGHLPEAGYVLCELGDDHEEDHASLLWDDDANREGIWVRWNGAGARLAGLAWCPAIDARSEDACGLFAGHPSAHDWDVLDPTLEAVAAVVDGWPPDPAAPRPDPLDGA</sequence>
<proteinExistence type="predicted"/>
<dbReference type="EMBL" id="JAAGME010001685">
    <property type="protein sequence ID" value="NEB73234.1"/>
    <property type="molecule type" value="Genomic_DNA"/>
</dbReference>
<evidence type="ECO:0000313" key="2">
    <source>
        <dbReference type="EMBL" id="QKW45226.1"/>
    </source>
</evidence>
<dbReference type="EMBL" id="CP054926">
    <property type="protein sequence ID" value="QKW45226.1"/>
    <property type="molecule type" value="Genomic_DNA"/>
</dbReference>
<organism evidence="1 3">
    <name type="scientific">Streptomyces microflavus</name>
    <name type="common">Streptomyces lipmanii</name>
    <dbReference type="NCBI Taxonomy" id="1919"/>
    <lineage>
        <taxon>Bacteria</taxon>
        <taxon>Bacillati</taxon>
        <taxon>Actinomycetota</taxon>
        <taxon>Actinomycetes</taxon>
        <taxon>Kitasatosporales</taxon>
        <taxon>Streptomycetaceae</taxon>
        <taxon>Streptomyces</taxon>
    </lineage>
</organism>
<name>A0A6N9VK21_STRMI</name>
<evidence type="ECO:0000313" key="1">
    <source>
        <dbReference type="EMBL" id="NEB73234.1"/>
    </source>
</evidence>
<reference evidence="2 4" key="2">
    <citation type="submission" date="2020-06" db="EMBL/GenBank/DDBJ databases">
        <title>Genome mining for natural products.</title>
        <authorList>
            <person name="Zhang B."/>
            <person name="Shi J."/>
            <person name="Ge H."/>
        </authorList>
    </citation>
    <scope>NUCLEOTIDE SEQUENCE [LARGE SCALE GENOMIC DNA]</scope>
    <source>
        <strain evidence="2 4">NA06532</strain>
    </source>
</reference>
<dbReference type="AlphaFoldDB" id="A0A6N9VK21"/>
<dbReference type="RefSeq" id="WP_031123162.1">
    <property type="nucleotide sequence ID" value="NZ_CP054926.1"/>
</dbReference>
<accession>A0A6N9VK21</accession>
<protein>
    <submittedName>
        <fullName evidence="1">Uncharacterized protein</fullName>
    </submittedName>
</protein>
<evidence type="ECO:0000313" key="3">
    <source>
        <dbReference type="Proteomes" id="UP000471648"/>
    </source>
</evidence>
<dbReference type="Proteomes" id="UP000471648">
    <property type="component" value="Unassembled WGS sequence"/>
</dbReference>
<dbReference type="Proteomes" id="UP000509345">
    <property type="component" value="Chromosome"/>
</dbReference>
<reference evidence="1 3" key="1">
    <citation type="submission" date="2020-01" db="EMBL/GenBank/DDBJ databases">
        <title>Insect and environment-associated Actinomycetes.</title>
        <authorList>
            <person name="Currrie C."/>
            <person name="Chevrette M."/>
            <person name="Carlson C."/>
            <person name="Stubbendieck R."/>
            <person name="Wendt-Pienkowski E."/>
        </authorList>
    </citation>
    <scope>NUCLEOTIDE SEQUENCE [LARGE SCALE GENOMIC DNA]</scope>
    <source>
        <strain evidence="1 3">SID14438</strain>
    </source>
</reference>
<dbReference type="GeneID" id="87634193"/>
<gene>
    <name evidence="1" type="ORF">G3I39_40115</name>
    <name evidence="2" type="ORF">HUT09_23335</name>
</gene>